<dbReference type="EMBL" id="CP046072">
    <property type="protein sequence ID" value="QSZ40797.1"/>
    <property type="molecule type" value="Genomic_DNA"/>
</dbReference>
<sequence length="152" mass="17319">MRLFLISGMLSIFFFSGCAYKIVGLTSEEVKLHSIVMVAESEILCSLSGSDFIVNKGDIFGVEKIEGKKYVQYDMKTFSILDDDYMIFPKETLYMKLSNEDPIGFVVYPNGEFVYGYYNVARYTNPSDPFLLLGGYDCKYSGNKLFNMIINK</sequence>
<organism evidence="1 2">
    <name type="scientific">Sulfurimonas aquatica</name>
    <dbReference type="NCBI Taxonomy" id="2672570"/>
    <lineage>
        <taxon>Bacteria</taxon>
        <taxon>Pseudomonadati</taxon>
        <taxon>Campylobacterota</taxon>
        <taxon>Epsilonproteobacteria</taxon>
        <taxon>Campylobacterales</taxon>
        <taxon>Sulfurimonadaceae</taxon>
        <taxon>Sulfurimonas</taxon>
    </lineage>
</organism>
<gene>
    <name evidence="1" type="ORF">GJV85_01260</name>
</gene>
<protein>
    <recommendedName>
        <fullName evidence="3">Lipoprotein</fullName>
    </recommendedName>
</protein>
<proteinExistence type="predicted"/>
<evidence type="ECO:0008006" key="3">
    <source>
        <dbReference type="Google" id="ProtNLM"/>
    </source>
</evidence>
<accession>A0A975AY86</accession>
<dbReference type="PROSITE" id="PS51257">
    <property type="entry name" value="PROKAR_LIPOPROTEIN"/>
    <property type="match status" value="1"/>
</dbReference>
<evidence type="ECO:0000313" key="1">
    <source>
        <dbReference type="EMBL" id="QSZ40797.1"/>
    </source>
</evidence>
<name>A0A975AY86_9BACT</name>
<reference evidence="1" key="2">
    <citation type="submission" date="2021-04" db="EMBL/GenBank/DDBJ databases">
        <title>Isolation and characterization of a novel species of the genus Sulfurimonas.</title>
        <authorList>
            <person name="Fukui M."/>
        </authorList>
    </citation>
    <scope>NUCLEOTIDE SEQUENCE</scope>
    <source>
        <strain evidence="1">H1576</strain>
    </source>
</reference>
<dbReference type="AlphaFoldDB" id="A0A975AY86"/>
<dbReference type="Proteomes" id="UP000671852">
    <property type="component" value="Chromosome"/>
</dbReference>
<reference evidence="1" key="1">
    <citation type="submission" date="2019-11" db="EMBL/GenBank/DDBJ databases">
        <authorList>
            <person name="Kojima H."/>
        </authorList>
    </citation>
    <scope>NUCLEOTIDE SEQUENCE</scope>
    <source>
        <strain evidence="1">H1576</strain>
    </source>
</reference>
<dbReference type="RefSeq" id="WP_207562076.1">
    <property type="nucleotide sequence ID" value="NZ_CP046072.1"/>
</dbReference>
<evidence type="ECO:0000313" key="2">
    <source>
        <dbReference type="Proteomes" id="UP000671852"/>
    </source>
</evidence>
<keyword evidence="2" id="KW-1185">Reference proteome</keyword>
<dbReference type="KEGG" id="saqt:GJV85_01260"/>